<dbReference type="EMBL" id="CAUWAG010000003">
    <property type="protein sequence ID" value="CAJ2499993.1"/>
    <property type="molecule type" value="Genomic_DNA"/>
</dbReference>
<comment type="similarity">
    <text evidence="2">Belongs to the RRM MRD1 family.</text>
</comment>
<keyword evidence="8" id="KW-0687">Ribonucleoprotein</keyword>
<accession>A0AAI8V7Z2</accession>
<dbReference type="PANTHER" id="PTHR48025:SF1">
    <property type="entry name" value="RRM DOMAIN-CONTAINING PROTEIN"/>
    <property type="match status" value="1"/>
</dbReference>
<name>A0AAI8V7Z2_9PEZI</name>
<feature type="domain" description="RRM" evidence="11">
    <location>
        <begin position="598"/>
        <end position="679"/>
    </location>
</feature>
<dbReference type="SUPFAM" id="SSF54928">
    <property type="entry name" value="RNA-binding domain, RBD"/>
    <property type="match status" value="3"/>
</dbReference>
<feature type="compositionally biased region" description="Polar residues" evidence="10">
    <location>
        <begin position="91"/>
        <end position="107"/>
    </location>
</feature>
<dbReference type="Gene3D" id="3.30.70.330">
    <property type="match status" value="5"/>
</dbReference>
<evidence type="ECO:0000256" key="3">
    <source>
        <dbReference type="ARBA" id="ARBA00013428"/>
    </source>
</evidence>
<dbReference type="PANTHER" id="PTHR48025">
    <property type="entry name" value="OS02G0815200 PROTEIN"/>
    <property type="match status" value="1"/>
</dbReference>
<dbReference type="AlphaFoldDB" id="A0AAI8V7Z2"/>
<evidence type="ECO:0000256" key="6">
    <source>
        <dbReference type="ARBA" id="ARBA00022884"/>
    </source>
</evidence>
<evidence type="ECO:0000256" key="10">
    <source>
        <dbReference type="SAM" id="MobiDB-lite"/>
    </source>
</evidence>
<dbReference type="CDD" id="cd12320">
    <property type="entry name" value="RRM6_RBM19_RRM5_MRD1"/>
    <property type="match status" value="1"/>
</dbReference>
<feature type="domain" description="RRM" evidence="11">
    <location>
        <begin position="486"/>
        <end position="558"/>
    </location>
</feature>
<dbReference type="GO" id="GO:0005634">
    <property type="term" value="C:nucleus"/>
    <property type="evidence" value="ECO:0007669"/>
    <property type="project" value="UniProtKB-SubCell"/>
</dbReference>
<proteinExistence type="inferred from homology"/>
<feature type="domain" description="RRM" evidence="11">
    <location>
        <begin position="699"/>
        <end position="777"/>
    </location>
</feature>
<evidence type="ECO:0000256" key="2">
    <source>
        <dbReference type="ARBA" id="ARBA00008033"/>
    </source>
</evidence>
<feature type="region of interest" description="Disordered" evidence="10">
    <location>
        <begin position="163"/>
        <end position="231"/>
    </location>
</feature>
<dbReference type="GO" id="GO:0006364">
    <property type="term" value="P:rRNA processing"/>
    <property type="evidence" value="ECO:0007669"/>
    <property type="project" value="UniProtKB-KW"/>
</dbReference>
<feature type="domain" description="RRM" evidence="11">
    <location>
        <begin position="4"/>
        <end position="76"/>
    </location>
</feature>
<keyword evidence="4" id="KW-0698">rRNA processing</keyword>
<keyword evidence="5" id="KW-0677">Repeat</keyword>
<evidence type="ECO:0000259" key="11">
    <source>
        <dbReference type="PROSITE" id="PS50102"/>
    </source>
</evidence>
<evidence type="ECO:0000256" key="8">
    <source>
        <dbReference type="ARBA" id="ARBA00023274"/>
    </source>
</evidence>
<evidence type="ECO:0000313" key="13">
    <source>
        <dbReference type="Proteomes" id="UP001295740"/>
    </source>
</evidence>
<gene>
    <name evidence="12" type="ORF">KHLLAP_LOCUS461</name>
</gene>
<dbReference type="InterPro" id="IPR050502">
    <property type="entry name" value="Euk_RNA-bind_prot"/>
</dbReference>
<organism evidence="12 13">
    <name type="scientific">Anthostomella pinea</name>
    <dbReference type="NCBI Taxonomy" id="933095"/>
    <lineage>
        <taxon>Eukaryota</taxon>
        <taxon>Fungi</taxon>
        <taxon>Dikarya</taxon>
        <taxon>Ascomycota</taxon>
        <taxon>Pezizomycotina</taxon>
        <taxon>Sordariomycetes</taxon>
        <taxon>Xylariomycetidae</taxon>
        <taxon>Xylariales</taxon>
        <taxon>Xylariaceae</taxon>
        <taxon>Anthostomella</taxon>
    </lineage>
</organism>
<keyword evidence="7" id="KW-0539">Nucleus</keyword>
<dbReference type="Proteomes" id="UP001295740">
    <property type="component" value="Unassembled WGS sequence"/>
</dbReference>
<feature type="region of interest" description="Disordered" evidence="10">
    <location>
        <begin position="74"/>
        <end position="122"/>
    </location>
</feature>
<dbReference type="FunFam" id="3.30.70.330:FF:000459">
    <property type="entry name" value="Multiple RNA-binding domain-containing protein 1"/>
    <property type="match status" value="1"/>
</dbReference>
<dbReference type="GO" id="GO:0003729">
    <property type="term" value="F:mRNA binding"/>
    <property type="evidence" value="ECO:0007669"/>
    <property type="project" value="TreeGrafter"/>
</dbReference>
<keyword evidence="6 9" id="KW-0694">RNA-binding</keyword>
<dbReference type="InterPro" id="IPR000504">
    <property type="entry name" value="RRM_dom"/>
</dbReference>
<evidence type="ECO:0000256" key="9">
    <source>
        <dbReference type="PROSITE-ProRule" id="PRU00176"/>
    </source>
</evidence>
<dbReference type="InterPro" id="IPR012677">
    <property type="entry name" value="Nucleotide-bd_a/b_plait_sf"/>
</dbReference>
<dbReference type="PROSITE" id="PS50102">
    <property type="entry name" value="RRM"/>
    <property type="match status" value="5"/>
</dbReference>
<dbReference type="InterPro" id="IPR034482">
    <property type="entry name" value="Mrd1_RRM3"/>
</dbReference>
<dbReference type="GO" id="GO:1990904">
    <property type="term" value="C:ribonucleoprotein complex"/>
    <property type="evidence" value="ECO:0007669"/>
    <property type="project" value="UniProtKB-KW"/>
</dbReference>
<evidence type="ECO:0000256" key="4">
    <source>
        <dbReference type="ARBA" id="ARBA00022552"/>
    </source>
</evidence>
<keyword evidence="13" id="KW-1185">Reference proteome</keyword>
<comment type="caution">
    <text evidence="12">The sequence shown here is derived from an EMBL/GenBank/DDBJ whole genome shotgun (WGS) entry which is preliminary data.</text>
</comment>
<sequence>METSRIFIKGLPPTITNDELQKHFSQKAPVTDVKCIPQRRIGYVGYKSAEEAARAVKYFNRTFIRMSRISVEPAKPVADPSLSRGRDEEVTTTPRASTNAPPTSEANPETAKKRKRDDIDESDPKLQEFLDVMNPSKGATNKIHEFQGEDVTEPPTKYAAVAADDGESDDDYQPLPKKVPQRETRHPASPPPPVAARHLSPTSMDVGQDGTERQIPQAADGIAEPAKTDDDWLRQRTNRLLDLVDDDDVPNVTPTRQSPAKSPAPAEMQLDAPQTKPDEVCQTSPPNDNKPATKDDVLDTIRKSSRLFVRNLPYSATEDDLRKVFREYGSLEEVHIPSAATKPNRGMGFVLFTDPEDAVKAYQSDRTTFQGRILHVLPGTAKRELDEFALSRLPLKKQQLIKKKNKAAVDRFNWNSLYMSADAVNSSVASKLGISKSELLDPTSADAAVKQAIAETSTIQDSKSYFAANGVNLDAFASKSAQRRDDVILVKNFSYGTTTQEIRSLFEEHGQVLRVLMPPAGTIAIVQFAETSAAKAAFMKLAYRRLKDSIIFLEKAPRDLFSIQEQVQLSRSEESAGLQKPSVAEMLARDDGNMIETSSLFVKNLAWETNTKELAATFEHLEGFRSAIVKTKKDAQKGLLSMGFGFVEFRDKGSAEAAAKVMDGHVLRAHKLQVRAAHRGQEAAEERKKEDRANKAAGTRLLIKNVPFQVTSKKDIRTLLGTYGTLKAVRLPKNYAGKSKGYCFADFVSPKDAQSALDALKDTHLLGRRLVIEYADTDAVDAEEEIAKMQKKVGGQANKVALQKLLGQGSRKKVTLGAEDEEGDQ</sequence>
<feature type="domain" description="RRM" evidence="11">
    <location>
        <begin position="305"/>
        <end position="381"/>
    </location>
</feature>
<evidence type="ECO:0000256" key="1">
    <source>
        <dbReference type="ARBA" id="ARBA00004123"/>
    </source>
</evidence>
<dbReference type="SMART" id="SM00360">
    <property type="entry name" value="RRM"/>
    <property type="match status" value="5"/>
</dbReference>
<evidence type="ECO:0000256" key="7">
    <source>
        <dbReference type="ARBA" id="ARBA00023242"/>
    </source>
</evidence>
<reference evidence="12" key="1">
    <citation type="submission" date="2023-10" db="EMBL/GenBank/DDBJ databases">
        <authorList>
            <person name="Hackl T."/>
        </authorList>
    </citation>
    <scope>NUCLEOTIDE SEQUENCE</scope>
</reference>
<comment type="subcellular location">
    <subcellularLocation>
        <location evidence="1">Nucleus</location>
    </subcellularLocation>
</comment>
<dbReference type="InterPro" id="IPR035979">
    <property type="entry name" value="RBD_domain_sf"/>
</dbReference>
<dbReference type="CDD" id="cd12568">
    <property type="entry name" value="RRM3_MRD1"/>
    <property type="match status" value="1"/>
</dbReference>
<dbReference type="Pfam" id="PF00076">
    <property type="entry name" value="RRM_1"/>
    <property type="match status" value="5"/>
</dbReference>
<evidence type="ECO:0000256" key="5">
    <source>
        <dbReference type="ARBA" id="ARBA00022737"/>
    </source>
</evidence>
<protein>
    <recommendedName>
        <fullName evidence="3">Multiple RNA-binding domain-containing protein 1</fullName>
    </recommendedName>
</protein>
<feature type="region of interest" description="Disordered" evidence="10">
    <location>
        <begin position="243"/>
        <end position="295"/>
    </location>
</feature>
<evidence type="ECO:0000313" key="12">
    <source>
        <dbReference type="EMBL" id="CAJ2499993.1"/>
    </source>
</evidence>